<evidence type="ECO:0000256" key="7">
    <source>
        <dbReference type="ARBA" id="ARBA00022630"/>
    </source>
</evidence>
<dbReference type="Pfam" id="PF07536">
    <property type="entry name" value="HWE_HK"/>
    <property type="match status" value="1"/>
</dbReference>
<keyword evidence="15" id="KW-0843">Virulence</keyword>
<keyword evidence="9" id="KW-0808">Transferase</keyword>
<keyword evidence="6" id="KW-0716">Sensory transduction</keyword>
<dbReference type="Proteomes" id="UP000532010">
    <property type="component" value="Unassembled WGS sequence"/>
</dbReference>
<evidence type="ECO:0000259" key="17">
    <source>
        <dbReference type="PROSITE" id="PS50112"/>
    </source>
</evidence>
<dbReference type="PANTHER" id="PTHR41523:SF8">
    <property type="entry name" value="ETHYLENE RESPONSE SENSOR PROTEIN"/>
    <property type="match status" value="1"/>
</dbReference>
<comment type="caution">
    <text evidence="19">The sequence shown here is derived from an EMBL/GenBank/DDBJ whole genome shotgun (WGS) entry which is preliminary data.</text>
</comment>
<keyword evidence="11" id="KW-0547">Nucleotide-binding</keyword>
<dbReference type="NCBIfam" id="TIGR00229">
    <property type="entry name" value="sensory_box"/>
    <property type="match status" value="1"/>
</dbReference>
<dbReference type="SMART" id="SM00911">
    <property type="entry name" value="HWE_HK"/>
    <property type="match status" value="1"/>
</dbReference>
<dbReference type="PROSITE" id="PS50113">
    <property type="entry name" value="PAC"/>
    <property type="match status" value="1"/>
</dbReference>
<dbReference type="Gene3D" id="3.30.565.10">
    <property type="entry name" value="Histidine kinase-like ATPase, C-terminal domain"/>
    <property type="match status" value="1"/>
</dbReference>
<dbReference type="RefSeq" id="WP_183446286.1">
    <property type="nucleotide sequence ID" value="NZ_JACHWB010000001.1"/>
</dbReference>
<evidence type="ECO:0000256" key="15">
    <source>
        <dbReference type="ARBA" id="ARBA00023026"/>
    </source>
</evidence>
<keyword evidence="20" id="KW-1185">Reference proteome</keyword>
<dbReference type="SMART" id="SM00086">
    <property type="entry name" value="PAC"/>
    <property type="match status" value="1"/>
</dbReference>
<keyword evidence="16" id="KW-0675">Receptor</keyword>
<keyword evidence="13" id="KW-0067">ATP-binding</keyword>
<evidence type="ECO:0000256" key="5">
    <source>
        <dbReference type="ARBA" id="ARBA00022553"/>
    </source>
</evidence>
<evidence type="ECO:0000256" key="1">
    <source>
        <dbReference type="ARBA" id="ARBA00000085"/>
    </source>
</evidence>
<dbReference type="Pfam" id="PF08447">
    <property type="entry name" value="PAS_3"/>
    <property type="match status" value="1"/>
</dbReference>
<evidence type="ECO:0000256" key="6">
    <source>
        <dbReference type="ARBA" id="ARBA00022606"/>
    </source>
</evidence>
<comment type="catalytic activity">
    <reaction evidence="1">
        <text>ATP + protein L-histidine = ADP + protein N-phospho-L-histidine.</text>
        <dbReference type="EC" id="2.7.13.3"/>
    </reaction>
</comment>
<feature type="domain" description="PAC" evidence="18">
    <location>
        <begin position="235"/>
        <end position="290"/>
    </location>
</feature>
<evidence type="ECO:0000256" key="10">
    <source>
        <dbReference type="ARBA" id="ARBA00022737"/>
    </source>
</evidence>
<dbReference type="Gene3D" id="2.10.70.100">
    <property type="match status" value="1"/>
</dbReference>
<dbReference type="PANTHER" id="PTHR41523">
    <property type="entry name" value="TWO-COMPONENT SYSTEM SENSOR PROTEIN"/>
    <property type="match status" value="1"/>
</dbReference>
<proteinExistence type="predicted"/>
<evidence type="ECO:0000256" key="2">
    <source>
        <dbReference type="ARBA" id="ARBA00012438"/>
    </source>
</evidence>
<keyword evidence="12" id="KW-0418">Kinase</keyword>
<keyword evidence="10" id="KW-0677">Repeat</keyword>
<sequence length="488" mass="54050">MSPSQPWAYGLDEIRLQGGAEGFSREALSELLENVPLAIAVTLGPDQQFAFANRLFRSALSVADEDIVGRSVSEVMGERYTPELWALRENVFQTGEPQELKDHPLVLTPGTTTYWDIKLLPVRDGGDQISGILALAAHVTERVRARGEAEIKAREVALHNERLALAVEATEMGLWEWNAQTGETFWSDRQKDIFGLPRNEPATYEFWLSAIHPEDREHVANSIGSLNDPRSGGQIQIEHRIVRPDGEVRWILSRGRMLYEVVNGELKPARILGTIIDVTERRRNEEVRQLLVQELNHRVKNLFAMTSGMIALTARMAETPKQMAAALRGRIEALARAHELIRPAITGSEPTDGETSVDEIVQAILAPHINQDAPSPMTLDGPPVRIGPKAATILTLVLHELATNASKYGALSVSEGRLRISWVRGVMLTLTWQEEDGPAIQGVPSTEGFGSKLARRSVKDQLGGAIAYDWRPEGLRVRIDLPLNQLDA</sequence>
<evidence type="ECO:0000256" key="8">
    <source>
        <dbReference type="ARBA" id="ARBA00022643"/>
    </source>
</evidence>
<evidence type="ECO:0000256" key="14">
    <source>
        <dbReference type="ARBA" id="ARBA00022991"/>
    </source>
</evidence>
<evidence type="ECO:0000256" key="4">
    <source>
        <dbReference type="ARBA" id="ARBA00022543"/>
    </source>
</evidence>
<dbReference type="InterPro" id="IPR011102">
    <property type="entry name" value="Sig_transdc_His_kinase_HWE"/>
</dbReference>
<keyword evidence="4" id="KW-0600">Photoreceptor protein</keyword>
<protein>
    <recommendedName>
        <fullName evidence="3">Blue-light-activated histidine kinase</fullName>
        <ecNumber evidence="2">2.7.13.3</ecNumber>
    </recommendedName>
</protein>
<dbReference type="InterPro" id="IPR000014">
    <property type="entry name" value="PAS"/>
</dbReference>
<dbReference type="GO" id="GO:0005524">
    <property type="term" value="F:ATP binding"/>
    <property type="evidence" value="ECO:0007669"/>
    <property type="project" value="UniProtKB-KW"/>
</dbReference>
<dbReference type="InterPro" id="IPR036890">
    <property type="entry name" value="HATPase_C_sf"/>
</dbReference>
<organism evidence="19 20">
    <name type="scientific">Microvirga lupini</name>
    <dbReference type="NCBI Taxonomy" id="420324"/>
    <lineage>
        <taxon>Bacteria</taxon>
        <taxon>Pseudomonadati</taxon>
        <taxon>Pseudomonadota</taxon>
        <taxon>Alphaproteobacteria</taxon>
        <taxon>Hyphomicrobiales</taxon>
        <taxon>Methylobacteriaceae</taxon>
        <taxon>Microvirga</taxon>
    </lineage>
</organism>
<evidence type="ECO:0000256" key="16">
    <source>
        <dbReference type="ARBA" id="ARBA00023170"/>
    </source>
</evidence>
<evidence type="ECO:0000256" key="13">
    <source>
        <dbReference type="ARBA" id="ARBA00022840"/>
    </source>
</evidence>
<dbReference type="SMART" id="SM00091">
    <property type="entry name" value="PAS"/>
    <property type="match status" value="2"/>
</dbReference>
<dbReference type="InterPro" id="IPR013655">
    <property type="entry name" value="PAS_fold_3"/>
</dbReference>
<keyword evidence="7" id="KW-0285">Flavoprotein</keyword>
<dbReference type="PROSITE" id="PS50112">
    <property type="entry name" value="PAS"/>
    <property type="match status" value="1"/>
</dbReference>
<dbReference type="InterPro" id="IPR001610">
    <property type="entry name" value="PAC"/>
</dbReference>
<dbReference type="EMBL" id="JACHWB010000001">
    <property type="protein sequence ID" value="MBB3017202.1"/>
    <property type="molecule type" value="Genomic_DNA"/>
</dbReference>
<dbReference type="GO" id="GO:0004673">
    <property type="term" value="F:protein histidine kinase activity"/>
    <property type="evidence" value="ECO:0007669"/>
    <property type="project" value="UniProtKB-EC"/>
</dbReference>
<evidence type="ECO:0000259" key="18">
    <source>
        <dbReference type="PROSITE" id="PS50113"/>
    </source>
</evidence>
<dbReference type="CDD" id="cd00130">
    <property type="entry name" value="PAS"/>
    <property type="match status" value="2"/>
</dbReference>
<evidence type="ECO:0000313" key="19">
    <source>
        <dbReference type="EMBL" id="MBB3017202.1"/>
    </source>
</evidence>
<evidence type="ECO:0000256" key="12">
    <source>
        <dbReference type="ARBA" id="ARBA00022777"/>
    </source>
</evidence>
<evidence type="ECO:0000256" key="11">
    <source>
        <dbReference type="ARBA" id="ARBA00022741"/>
    </source>
</evidence>
<name>A0A7W4VHF7_9HYPH</name>
<evidence type="ECO:0000256" key="3">
    <source>
        <dbReference type="ARBA" id="ARBA00021740"/>
    </source>
</evidence>
<gene>
    <name evidence="19" type="ORF">FHR70_000242</name>
</gene>
<evidence type="ECO:0000256" key="9">
    <source>
        <dbReference type="ARBA" id="ARBA00022679"/>
    </source>
</evidence>
<evidence type="ECO:0000313" key="20">
    <source>
        <dbReference type="Proteomes" id="UP000532010"/>
    </source>
</evidence>
<dbReference type="SUPFAM" id="SSF55785">
    <property type="entry name" value="PYP-like sensor domain (PAS domain)"/>
    <property type="match status" value="2"/>
</dbReference>
<keyword evidence="5" id="KW-0597">Phosphoprotein</keyword>
<accession>A0A7W4VHF7</accession>
<dbReference type="GO" id="GO:0009881">
    <property type="term" value="F:photoreceptor activity"/>
    <property type="evidence" value="ECO:0007669"/>
    <property type="project" value="UniProtKB-KW"/>
</dbReference>
<reference evidence="19 20" key="1">
    <citation type="submission" date="2020-08" db="EMBL/GenBank/DDBJ databases">
        <title>The Agave Microbiome: Exploring the role of microbial communities in plant adaptations to desert environments.</title>
        <authorList>
            <person name="Partida-Martinez L.P."/>
        </authorList>
    </citation>
    <scope>NUCLEOTIDE SEQUENCE [LARGE SCALE GENOMIC DNA]</scope>
    <source>
        <strain evidence="19 20">AT3.9</strain>
    </source>
</reference>
<dbReference type="InterPro" id="IPR000700">
    <property type="entry name" value="PAS-assoc_C"/>
</dbReference>
<dbReference type="EC" id="2.7.13.3" evidence="2"/>
<dbReference type="AlphaFoldDB" id="A0A7W4VHF7"/>
<feature type="domain" description="PAS" evidence="17">
    <location>
        <begin position="159"/>
        <end position="233"/>
    </location>
</feature>
<dbReference type="InterPro" id="IPR013656">
    <property type="entry name" value="PAS_4"/>
</dbReference>
<dbReference type="InterPro" id="IPR035965">
    <property type="entry name" value="PAS-like_dom_sf"/>
</dbReference>
<keyword evidence="8" id="KW-0288">FMN</keyword>
<keyword evidence="14" id="KW-0157">Chromophore</keyword>
<dbReference type="Gene3D" id="3.30.450.20">
    <property type="entry name" value="PAS domain"/>
    <property type="match status" value="2"/>
</dbReference>
<dbReference type="Pfam" id="PF08448">
    <property type="entry name" value="PAS_4"/>
    <property type="match status" value="1"/>
</dbReference>